<dbReference type="EMBL" id="HBIO01005008">
    <property type="protein sequence ID" value="CAE0458653.1"/>
    <property type="molecule type" value="Transcribed_RNA"/>
</dbReference>
<feature type="region of interest" description="Disordered" evidence="1">
    <location>
        <begin position="137"/>
        <end position="175"/>
    </location>
</feature>
<dbReference type="AlphaFoldDB" id="A0A7S3PXD6"/>
<dbReference type="InterPro" id="IPR036770">
    <property type="entry name" value="Ankyrin_rpt-contain_sf"/>
</dbReference>
<dbReference type="SUPFAM" id="SSF48403">
    <property type="entry name" value="Ankyrin repeat"/>
    <property type="match status" value="1"/>
</dbReference>
<sequence>MESIFSKKPKLVRLCLQKKWNKVRQHLGTKNGQREARGSDTFGNTALGVALINDPPPDIIAALLDIEPTHSLQTDHCGMVPMHYACFKGINSDVSLMILQHDNGAAARALDRGGNCPLHLLIENICDPKACRKIGEAGDASNPDSNNHNSISRPTSSLLSRSEKTTLSNSTNMSMNPTTFNDRLRLVHGLCNTAPEMVQFTNRHGWTPIDVLQEIKAEYSTGPRWERADIVYQILRTVNIQLYRDHKLLSEMKGFQSPMINTNSSVPSNVSSYGSSVSSFGPTAASQDDRMACSHFGE</sequence>
<evidence type="ECO:0008006" key="3">
    <source>
        <dbReference type="Google" id="ProtNLM"/>
    </source>
</evidence>
<reference evidence="2" key="1">
    <citation type="submission" date="2021-01" db="EMBL/GenBank/DDBJ databases">
        <authorList>
            <person name="Corre E."/>
            <person name="Pelletier E."/>
            <person name="Niang G."/>
            <person name="Scheremetjew M."/>
            <person name="Finn R."/>
            <person name="Kale V."/>
            <person name="Holt S."/>
            <person name="Cochrane G."/>
            <person name="Meng A."/>
            <person name="Brown T."/>
            <person name="Cohen L."/>
        </authorList>
    </citation>
    <scope>NUCLEOTIDE SEQUENCE</scope>
    <source>
        <strain evidence="2">MM31A-1</strain>
    </source>
</reference>
<evidence type="ECO:0000256" key="1">
    <source>
        <dbReference type="SAM" id="MobiDB-lite"/>
    </source>
</evidence>
<feature type="compositionally biased region" description="Polar residues" evidence="1">
    <location>
        <begin position="142"/>
        <end position="175"/>
    </location>
</feature>
<accession>A0A7S3PXD6</accession>
<dbReference type="Gene3D" id="1.25.40.20">
    <property type="entry name" value="Ankyrin repeat-containing domain"/>
    <property type="match status" value="1"/>
</dbReference>
<evidence type="ECO:0000313" key="2">
    <source>
        <dbReference type="EMBL" id="CAE0458653.1"/>
    </source>
</evidence>
<proteinExistence type="predicted"/>
<name>A0A7S3PXD6_9STRA</name>
<organism evidence="2">
    <name type="scientific">Chaetoceros debilis</name>
    <dbReference type="NCBI Taxonomy" id="122233"/>
    <lineage>
        <taxon>Eukaryota</taxon>
        <taxon>Sar</taxon>
        <taxon>Stramenopiles</taxon>
        <taxon>Ochrophyta</taxon>
        <taxon>Bacillariophyta</taxon>
        <taxon>Coscinodiscophyceae</taxon>
        <taxon>Chaetocerotophycidae</taxon>
        <taxon>Chaetocerotales</taxon>
        <taxon>Chaetocerotaceae</taxon>
        <taxon>Chaetoceros</taxon>
    </lineage>
</organism>
<protein>
    <recommendedName>
        <fullName evidence="3">ANK_REP_REGION domain-containing protein</fullName>
    </recommendedName>
</protein>
<gene>
    <name evidence="2" type="ORF">CDEB00056_LOCUS3494</name>
</gene>